<comment type="caution">
    <text evidence="8">The sequence shown here is derived from an EMBL/GenBank/DDBJ whole genome shotgun (WGS) entry which is preliminary data.</text>
</comment>
<evidence type="ECO:0000256" key="1">
    <source>
        <dbReference type="ARBA" id="ARBA00004196"/>
    </source>
</evidence>
<gene>
    <name evidence="8" type="primary">ccmI</name>
    <name evidence="8" type="ORF">ACFSKX_08250</name>
</gene>
<dbReference type="PANTHER" id="PTHR47870">
    <property type="entry name" value="CYTOCHROME C-TYPE BIOGENESIS PROTEIN CCMH"/>
    <property type="match status" value="1"/>
</dbReference>
<dbReference type="NCBIfam" id="TIGR03142">
    <property type="entry name" value="cytochro_ccmI"/>
    <property type="match status" value="1"/>
</dbReference>
<feature type="transmembrane region" description="Helical" evidence="5">
    <location>
        <begin position="97"/>
        <end position="116"/>
    </location>
</feature>
<sequence>MTELWMGLALLILTLVFVLLWPTLRGAGADSAATAGSKRDVLANLYREQQSELKAARESGALDDSQYAELEAEMARNLLAAEASGETAAPARRGRGLLLAVALLLPLAALGLYFGTGHYDDLALYRDIAASRQGVTDAATETRITRALKKHSENHPDDLTSRYALAQRLMVSGDMQGAVDAYRYVAEREPEAAGVRAELAQAMFFARGSKMDAEISGLVDRVLQAQPENGTALGLAGIAAFERGEHRAARDYWQRALDQLSPGSAAAQALEAGVARAEKALADAGEPVEPAAAKSEQPAAGPAITVRVTLAGGVDAEPDTPVFIYARGTDGPMPLAIVRLSAGQLPAEVVLDESRAMMPNRSIVGVDEVQLVARLAVRGDARPAPGDWQGEIDSLPKSKWDQPQRIAIDRKL</sequence>
<dbReference type="InterPro" id="IPR056413">
    <property type="entry name" value="TPR_CcmH_CycH"/>
</dbReference>
<protein>
    <submittedName>
        <fullName evidence="8">C-type cytochrome biogenesis protein CcmI</fullName>
    </submittedName>
</protein>
<evidence type="ECO:0000256" key="5">
    <source>
        <dbReference type="SAM" id="Phobius"/>
    </source>
</evidence>
<evidence type="ECO:0000259" key="7">
    <source>
        <dbReference type="Pfam" id="PF23914"/>
    </source>
</evidence>
<evidence type="ECO:0000313" key="8">
    <source>
        <dbReference type="EMBL" id="MFD2310405.1"/>
    </source>
</evidence>
<keyword evidence="9" id="KW-1185">Reference proteome</keyword>
<dbReference type="Pfam" id="PF23914">
    <property type="entry name" value="TPR_CcmH_CycH"/>
    <property type="match status" value="1"/>
</dbReference>
<evidence type="ECO:0000313" key="9">
    <source>
        <dbReference type="Proteomes" id="UP001597425"/>
    </source>
</evidence>
<dbReference type="InterPro" id="IPR051263">
    <property type="entry name" value="C-type_cytochrome_biogenesis"/>
</dbReference>
<dbReference type="InterPro" id="IPR017560">
    <property type="entry name" value="Cyt_c_biogenesis_CcmI"/>
</dbReference>
<feature type="domain" description="Cytochrome c-type biogenesis protein H TPR" evidence="7">
    <location>
        <begin position="143"/>
        <end position="264"/>
    </location>
</feature>
<keyword evidence="2" id="KW-0677">Repeat</keyword>
<keyword evidence="5" id="KW-1133">Transmembrane helix</keyword>
<evidence type="ECO:0000259" key="6">
    <source>
        <dbReference type="Pfam" id="PF23892"/>
    </source>
</evidence>
<accession>A0ABW5EEK5</accession>
<evidence type="ECO:0000256" key="2">
    <source>
        <dbReference type="ARBA" id="ARBA00022737"/>
    </source>
</evidence>
<dbReference type="PANTHER" id="PTHR47870:SF4">
    <property type="entry name" value="CYTOCHROME C-TYPE BIOGENESIS PROTEIN CYCH"/>
    <property type="match status" value="1"/>
</dbReference>
<proteinExistence type="predicted"/>
<keyword evidence="5" id="KW-0472">Membrane</keyword>
<dbReference type="InterPro" id="IPR011990">
    <property type="entry name" value="TPR-like_helical_dom_sf"/>
</dbReference>
<keyword evidence="5" id="KW-0812">Transmembrane</keyword>
<dbReference type="SUPFAM" id="SSF48452">
    <property type="entry name" value="TPR-like"/>
    <property type="match status" value="1"/>
</dbReference>
<dbReference type="EMBL" id="JBHUJD010000008">
    <property type="protein sequence ID" value="MFD2310405.1"/>
    <property type="molecule type" value="Genomic_DNA"/>
</dbReference>
<feature type="domain" description="Cytochrome c-type biogenesis protein H Ig-like" evidence="6">
    <location>
        <begin position="304"/>
        <end position="409"/>
    </location>
</feature>
<keyword evidence="4" id="KW-0802">TPR repeat</keyword>
<keyword evidence="3" id="KW-0201">Cytochrome c-type biogenesis</keyword>
<dbReference type="RefSeq" id="WP_377535605.1">
    <property type="nucleotide sequence ID" value="NZ_JBHSIG010000001.1"/>
</dbReference>
<comment type="subcellular location">
    <subcellularLocation>
        <location evidence="1">Cell envelope</location>
    </subcellularLocation>
</comment>
<dbReference type="InterPro" id="IPR056412">
    <property type="entry name" value="Ig_CycH"/>
</dbReference>
<dbReference type="Pfam" id="PF23892">
    <property type="entry name" value="Ig_CycH"/>
    <property type="match status" value="1"/>
</dbReference>
<name>A0ABW5EEK5_9GAMM</name>
<evidence type="ECO:0000256" key="3">
    <source>
        <dbReference type="ARBA" id="ARBA00022748"/>
    </source>
</evidence>
<organism evidence="8 9">
    <name type="scientific">Microbulbifer halophilus</name>
    <dbReference type="NCBI Taxonomy" id="453963"/>
    <lineage>
        <taxon>Bacteria</taxon>
        <taxon>Pseudomonadati</taxon>
        <taxon>Pseudomonadota</taxon>
        <taxon>Gammaproteobacteria</taxon>
        <taxon>Cellvibrionales</taxon>
        <taxon>Microbulbiferaceae</taxon>
        <taxon>Microbulbifer</taxon>
    </lineage>
</organism>
<evidence type="ECO:0000256" key="4">
    <source>
        <dbReference type="ARBA" id="ARBA00022803"/>
    </source>
</evidence>
<dbReference type="Gene3D" id="1.25.40.10">
    <property type="entry name" value="Tetratricopeptide repeat domain"/>
    <property type="match status" value="1"/>
</dbReference>
<reference evidence="9" key="1">
    <citation type="journal article" date="2019" name="Int. J. Syst. Evol. Microbiol.">
        <title>The Global Catalogue of Microorganisms (GCM) 10K type strain sequencing project: providing services to taxonomists for standard genome sequencing and annotation.</title>
        <authorList>
            <consortium name="The Broad Institute Genomics Platform"/>
            <consortium name="The Broad Institute Genome Sequencing Center for Infectious Disease"/>
            <person name="Wu L."/>
            <person name="Ma J."/>
        </authorList>
    </citation>
    <scope>NUCLEOTIDE SEQUENCE [LARGE SCALE GENOMIC DNA]</scope>
    <source>
        <strain evidence="9">KCTC 12848</strain>
    </source>
</reference>
<dbReference type="Proteomes" id="UP001597425">
    <property type="component" value="Unassembled WGS sequence"/>
</dbReference>